<dbReference type="Proteomes" id="UP000261520">
    <property type="component" value="Unplaced"/>
</dbReference>
<protein>
    <recommendedName>
        <fullName evidence="1">EF-hand domain-containing protein</fullName>
    </recommendedName>
</protein>
<evidence type="ECO:0000313" key="2">
    <source>
        <dbReference type="Ensembl" id="ENSPMGP00000010838.1"/>
    </source>
</evidence>
<evidence type="ECO:0000313" key="3">
    <source>
        <dbReference type="Proteomes" id="UP000261520"/>
    </source>
</evidence>
<reference evidence="2" key="2">
    <citation type="submission" date="2025-09" db="UniProtKB">
        <authorList>
            <consortium name="Ensembl"/>
        </authorList>
    </citation>
    <scope>IDENTIFICATION</scope>
</reference>
<dbReference type="PANTHER" id="PTHR12268">
    <property type="entry name" value="E3 UBIQUITIN-PROTEIN LIGASE KCMF1"/>
    <property type="match status" value="1"/>
</dbReference>
<dbReference type="GO" id="GO:0005886">
    <property type="term" value="C:plasma membrane"/>
    <property type="evidence" value="ECO:0007669"/>
    <property type="project" value="TreeGrafter"/>
</dbReference>
<feature type="domain" description="EF-hand" evidence="1">
    <location>
        <begin position="4"/>
        <end position="112"/>
    </location>
</feature>
<dbReference type="PANTHER" id="PTHR12268:SF18">
    <property type="entry name" value="DYSTROTELIN"/>
    <property type="match status" value="1"/>
</dbReference>
<dbReference type="InterPro" id="IPR050774">
    <property type="entry name" value="KCMF1/Dystrophin"/>
</dbReference>
<dbReference type="STRING" id="409849.ENSPMGP00000010838"/>
<proteinExistence type="predicted"/>
<dbReference type="GO" id="GO:0099536">
    <property type="term" value="P:synaptic signaling"/>
    <property type="evidence" value="ECO:0007669"/>
    <property type="project" value="TreeGrafter"/>
</dbReference>
<name>A0A3B4A1E0_9GOBI</name>
<evidence type="ECO:0000259" key="1">
    <source>
        <dbReference type="Pfam" id="PF09068"/>
    </source>
</evidence>
<dbReference type="AlphaFoldDB" id="A0A3B4A1E0"/>
<sequence length="156" mass="16821">MDLDNIEALNEVHASVYRSSLKLQSIQRLTHLHVVLVRHITTALRSVGGVSDVSRQEVVQLLNRMFVNVSQEIPGHVTLEAPEETSSAIFTLFDKGGSVDVDSLQTFLVALCADSLKEKYLALVSLAASGTSPIPGSVNRSSLRTLLHNLTCAPSG</sequence>
<dbReference type="SUPFAM" id="SSF47473">
    <property type="entry name" value="EF-hand"/>
    <property type="match status" value="1"/>
</dbReference>
<dbReference type="InterPro" id="IPR015153">
    <property type="entry name" value="EF-hand_dom_typ1"/>
</dbReference>
<accession>A0A3B4A1E0</accession>
<dbReference type="Pfam" id="PF09068">
    <property type="entry name" value="EF-hand_2"/>
    <property type="match status" value="1"/>
</dbReference>
<dbReference type="GO" id="GO:0045202">
    <property type="term" value="C:synapse"/>
    <property type="evidence" value="ECO:0007669"/>
    <property type="project" value="GOC"/>
</dbReference>
<dbReference type="InterPro" id="IPR011992">
    <property type="entry name" value="EF-hand-dom_pair"/>
</dbReference>
<keyword evidence="3" id="KW-1185">Reference proteome</keyword>
<reference evidence="2" key="1">
    <citation type="submission" date="2025-08" db="UniProtKB">
        <authorList>
            <consortium name="Ensembl"/>
        </authorList>
    </citation>
    <scope>IDENTIFICATION</scope>
</reference>
<organism evidence="2 3">
    <name type="scientific">Periophthalmus magnuspinnatus</name>
    <dbReference type="NCBI Taxonomy" id="409849"/>
    <lineage>
        <taxon>Eukaryota</taxon>
        <taxon>Metazoa</taxon>
        <taxon>Chordata</taxon>
        <taxon>Craniata</taxon>
        <taxon>Vertebrata</taxon>
        <taxon>Euteleostomi</taxon>
        <taxon>Actinopterygii</taxon>
        <taxon>Neopterygii</taxon>
        <taxon>Teleostei</taxon>
        <taxon>Neoteleostei</taxon>
        <taxon>Acanthomorphata</taxon>
        <taxon>Gobiaria</taxon>
        <taxon>Gobiiformes</taxon>
        <taxon>Gobioidei</taxon>
        <taxon>Gobiidae</taxon>
        <taxon>Oxudercinae</taxon>
        <taxon>Periophthalmus</taxon>
    </lineage>
</organism>
<dbReference type="Ensembl" id="ENSPMGT00000011555.1">
    <property type="protein sequence ID" value="ENSPMGP00000010838.1"/>
    <property type="gene ID" value="ENSPMGG00000008985.1"/>
</dbReference>